<name>A0A8B8EVA4_CRAVI</name>
<evidence type="ECO:0000256" key="9">
    <source>
        <dbReference type="ARBA" id="ARBA00023224"/>
    </source>
</evidence>
<keyword evidence="14" id="KW-1185">Reference proteome</keyword>
<protein>
    <submittedName>
        <fullName evidence="15">Uncharacterized protein LOC111136989</fullName>
    </submittedName>
</protein>
<feature type="transmembrane region" description="Helical" evidence="12">
    <location>
        <begin position="83"/>
        <end position="107"/>
    </location>
</feature>
<evidence type="ECO:0000256" key="3">
    <source>
        <dbReference type="ARBA" id="ARBA00022692"/>
    </source>
</evidence>
<keyword evidence="8 10" id="KW-0675">Receptor</keyword>
<feature type="transmembrane region" description="Helical" evidence="12">
    <location>
        <begin position="47"/>
        <end position="71"/>
    </location>
</feature>
<feature type="domain" description="G-protein coupled receptors family 1 profile" evidence="13">
    <location>
        <begin position="62"/>
        <end position="825"/>
    </location>
</feature>
<comment type="similarity">
    <text evidence="10">Belongs to the G-protein coupled receptor 1 family.</text>
</comment>
<feature type="transmembrane region" description="Helical" evidence="12">
    <location>
        <begin position="806"/>
        <end position="828"/>
    </location>
</feature>
<keyword evidence="4 12" id="KW-1133">Transmembrane helix</keyword>
<evidence type="ECO:0000256" key="4">
    <source>
        <dbReference type="ARBA" id="ARBA00022989"/>
    </source>
</evidence>
<dbReference type="AlphaFoldDB" id="A0A8B8EVA4"/>
<dbReference type="PROSITE" id="PS50262">
    <property type="entry name" value="G_PROTEIN_RECEP_F1_2"/>
    <property type="match status" value="1"/>
</dbReference>
<feature type="transmembrane region" description="Helical" evidence="12">
    <location>
        <begin position="119"/>
        <end position="141"/>
    </location>
</feature>
<dbReference type="InterPro" id="IPR000276">
    <property type="entry name" value="GPCR_Rhodpsn"/>
</dbReference>
<keyword evidence="6 12" id="KW-0472">Membrane</keyword>
<keyword evidence="5 10" id="KW-0297">G-protein coupled receptor</keyword>
<dbReference type="PANTHER" id="PTHR24248:SF125">
    <property type="entry name" value="DOPAMINE D2-LIKE RECEPTOR"/>
    <property type="match status" value="1"/>
</dbReference>
<proteinExistence type="inferred from homology"/>
<dbReference type="OrthoDB" id="6358729at2759"/>
<dbReference type="PROSITE" id="PS00237">
    <property type="entry name" value="G_PROTEIN_RECEP_F1_1"/>
    <property type="match status" value="1"/>
</dbReference>
<keyword evidence="7" id="KW-1015">Disulfide bond</keyword>
<dbReference type="GO" id="GO:0005886">
    <property type="term" value="C:plasma membrane"/>
    <property type="evidence" value="ECO:0007669"/>
    <property type="project" value="UniProtKB-SubCell"/>
</dbReference>
<evidence type="ECO:0000259" key="13">
    <source>
        <dbReference type="PROSITE" id="PS50262"/>
    </source>
</evidence>
<evidence type="ECO:0000256" key="7">
    <source>
        <dbReference type="ARBA" id="ARBA00023157"/>
    </source>
</evidence>
<dbReference type="Proteomes" id="UP000694844">
    <property type="component" value="Chromosome 5"/>
</dbReference>
<feature type="transmembrane region" description="Helical" evidence="12">
    <location>
        <begin position="205"/>
        <end position="232"/>
    </location>
</feature>
<feature type="region of interest" description="Disordered" evidence="11">
    <location>
        <begin position="538"/>
        <end position="584"/>
    </location>
</feature>
<keyword evidence="3 10" id="KW-0812">Transmembrane</keyword>
<feature type="transmembrane region" description="Helical" evidence="12">
    <location>
        <begin position="767"/>
        <end position="786"/>
    </location>
</feature>
<evidence type="ECO:0000256" key="8">
    <source>
        <dbReference type="ARBA" id="ARBA00023170"/>
    </source>
</evidence>
<dbReference type="GO" id="GO:0045202">
    <property type="term" value="C:synapse"/>
    <property type="evidence" value="ECO:0007669"/>
    <property type="project" value="GOC"/>
</dbReference>
<dbReference type="SMART" id="SM01381">
    <property type="entry name" value="7TM_GPCR_Srsx"/>
    <property type="match status" value="1"/>
</dbReference>
<evidence type="ECO:0000313" key="15">
    <source>
        <dbReference type="RefSeq" id="XP_022343906.1"/>
    </source>
</evidence>
<evidence type="ECO:0000256" key="1">
    <source>
        <dbReference type="ARBA" id="ARBA00004651"/>
    </source>
</evidence>
<accession>A0A8B8EVA4</accession>
<keyword evidence="2" id="KW-1003">Cell membrane</keyword>
<comment type="subcellular location">
    <subcellularLocation>
        <location evidence="1">Cell membrane</location>
        <topology evidence="1">Multi-pass membrane protein</topology>
    </subcellularLocation>
</comment>
<reference evidence="15" key="1">
    <citation type="submission" date="2025-08" db="UniProtKB">
        <authorList>
            <consortium name="RefSeq"/>
        </authorList>
    </citation>
    <scope>IDENTIFICATION</scope>
    <source>
        <tissue evidence="15">Whole sample</tissue>
    </source>
</reference>
<evidence type="ECO:0000256" key="6">
    <source>
        <dbReference type="ARBA" id="ARBA00023136"/>
    </source>
</evidence>
<dbReference type="RefSeq" id="XP_022343906.1">
    <property type="nucleotide sequence ID" value="XM_022488198.1"/>
</dbReference>
<evidence type="ECO:0000256" key="11">
    <source>
        <dbReference type="SAM" id="MobiDB-lite"/>
    </source>
</evidence>
<evidence type="ECO:0000256" key="10">
    <source>
        <dbReference type="RuleBase" id="RU000688"/>
    </source>
</evidence>
<dbReference type="GeneID" id="111136989"/>
<evidence type="ECO:0000256" key="2">
    <source>
        <dbReference type="ARBA" id="ARBA00022475"/>
    </source>
</evidence>
<feature type="transmembrane region" description="Helical" evidence="12">
    <location>
        <begin position="162"/>
        <end position="185"/>
    </location>
</feature>
<sequence>MNYSNHVVPGSHIANFPNFSFLSLSTSSEVNFTAPTEDPAASIVPKWGVLAIVFIVFCTALGNLLVCLAVIWDRRLQNMTNYFLMSLAIADFLVSILVMPFGMIVELFGNFPLHPEFCIFWVTMDVLMCTASIWHMCTMSMDRYFTLKYPMKYGRNKTKMTVALKILFVWLVSITISSPICVYGISNTNSVYNNGQCVPAIRDFVIYGSIFAFYIPLTIMLITYILTIRILWKNQKLMKKIDRSDLKTLQKHSEKCEMKTLLCPPKEDRRRRSKDCSETHGSVLGSLLNVPECQESLESQTTLLSNGVSTLVPVCSRNDASHPNQEFHSKYSIMCVDSVKDSQEQDMLQVKAPRTAIFGSKEKDERDLKVDQKASSMSCLNVLSDRDTPSYNLIRAKMPWFHPLMDGHGDHFLRINSNESLAKRSIEKCSVTVHQAVSCSTVNTSNSIISNLVPCSGHSHFHSCSDIGKKDLKLVEWKENYSKIQKEMDQILKGDFDKEETVSVRSQFVAQVQSSRTTLSGSEESIWSKEIPSAPKIHSLSKNSIDDEDKGQINKHLQPISDKDEKNVYEDDDDSSGILSRSTSQLIPGEVASKQFAPPTKNNNTAFSKCQTETSLLNVVSSHRIDKGCPCTDRRPSQCSNQLSTYSHHSIGLSESGDSTNDPSEISESSECLTIKLHPHTLQMCTHANQKSSSPSTPLLSSHGRLYNGSARQLCNGITQPNGQAGKDPSSGMLRTPTIHRLLSKFNKIQGVTPVMSKRATTNERKASKVLGIIFAVFVILWTPFFTVNILSVTCEHCMQNMTSELMSVFVWMGYTASLANPIIYTMFNTAFRRAFIRILKCHICINGSLRAADRSTVMSYPMSYTERKRNCGQISVNHHSPM</sequence>
<dbReference type="InterPro" id="IPR017452">
    <property type="entry name" value="GPCR_Rhodpsn_7TM"/>
</dbReference>
<evidence type="ECO:0000256" key="5">
    <source>
        <dbReference type="ARBA" id="ARBA00023040"/>
    </source>
</evidence>
<dbReference type="Gene3D" id="1.20.1070.10">
    <property type="entry name" value="Rhodopsin 7-helix transmembrane proteins"/>
    <property type="match status" value="2"/>
</dbReference>
<gene>
    <name evidence="15" type="primary">LOC111136989</name>
</gene>
<dbReference type="CDD" id="cd15052">
    <property type="entry name" value="7tmA_5-HT2"/>
    <property type="match status" value="1"/>
</dbReference>
<dbReference type="PRINTS" id="PR00237">
    <property type="entry name" value="GPCRRHODOPSN"/>
</dbReference>
<dbReference type="GO" id="GO:0001591">
    <property type="term" value="F:dopamine neurotransmitter receptor activity, coupled via Gi/Go"/>
    <property type="evidence" value="ECO:0007669"/>
    <property type="project" value="TreeGrafter"/>
</dbReference>
<dbReference type="PANTHER" id="PTHR24248">
    <property type="entry name" value="ADRENERGIC RECEPTOR-RELATED G-PROTEIN COUPLED RECEPTOR"/>
    <property type="match status" value="1"/>
</dbReference>
<keyword evidence="9 10" id="KW-0807">Transducer</keyword>
<dbReference type="Pfam" id="PF00001">
    <property type="entry name" value="7tm_1"/>
    <property type="match status" value="2"/>
</dbReference>
<organism evidence="14 15">
    <name type="scientific">Crassostrea virginica</name>
    <name type="common">Eastern oyster</name>
    <dbReference type="NCBI Taxonomy" id="6565"/>
    <lineage>
        <taxon>Eukaryota</taxon>
        <taxon>Metazoa</taxon>
        <taxon>Spiralia</taxon>
        <taxon>Lophotrochozoa</taxon>
        <taxon>Mollusca</taxon>
        <taxon>Bivalvia</taxon>
        <taxon>Autobranchia</taxon>
        <taxon>Pteriomorphia</taxon>
        <taxon>Ostreida</taxon>
        <taxon>Ostreoidea</taxon>
        <taxon>Ostreidae</taxon>
        <taxon>Crassostrea</taxon>
    </lineage>
</organism>
<evidence type="ECO:0000313" key="14">
    <source>
        <dbReference type="Proteomes" id="UP000694844"/>
    </source>
</evidence>
<dbReference type="FunFam" id="1.20.1070.10:FF:000523">
    <property type="entry name" value="5-hydroxytryptamine receptor 2B"/>
    <property type="match status" value="1"/>
</dbReference>
<dbReference type="KEGG" id="cvn:111136989"/>
<dbReference type="SUPFAM" id="SSF81321">
    <property type="entry name" value="Family A G protein-coupled receptor-like"/>
    <property type="match status" value="1"/>
</dbReference>
<evidence type="ECO:0000256" key="12">
    <source>
        <dbReference type="SAM" id="Phobius"/>
    </source>
</evidence>
<dbReference type="GO" id="GO:0004930">
    <property type="term" value="F:G protein-coupled receptor activity"/>
    <property type="evidence" value="ECO:0007669"/>
    <property type="project" value="UniProtKB-KW"/>
</dbReference>